<accession>A0A6B2JV60</accession>
<comment type="caution">
    <text evidence="4">The sequence shown here is derived from an EMBL/GenBank/DDBJ whole genome shotgun (WGS) entry which is preliminary data.</text>
</comment>
<reference evidence="4 5" key="1">
    <citation type="submission" date="2020-02" db="EMBL/GenBank/DDBJ databases">
        <title>Pseudoroseicyclus tamarix, sp. nov., isolated from offshore sediment of a Tamarix chinensis forest.</title>
        <authorList>
            <person name="Gai Y."/>
        </authorList>
    </citation>
    <scope>NUCLEOTIDE SEQUENCE [LARGE SCALE GENOMIC DNA]</scope>
    <source>
        <strain evidence="4 5">CLL3-39</strain>
    </source>
</reference>
<dbReference type="GO" id="GO:0016747">
    <property type="term" value="F:acyltransferase activity, transferring groups other than amino-acyl groups"/>
    <property type="evidence" value="ECO:0007669"/>
    <property type="project" value="InterPro"/>
</dbReference>
<dbReference type="RefSeq" id="WP_163894134.1">
    <property type="nucleotide sequence ID" value="NZ_JAAFYS010000003.1"/>
</dbReference>
<evidence type="ECO:0000259" key="3">
    <source>
        <dbReference type="PROSITE" id="PS51186"/>
    </source>
</evidence>
<organism evidence="4 5">
    <name type="scientific">Pseudoroseicyclus tamaricis</name>
    <dbReference type="NCBI Taxonomy" id="2705421"/>
    <lineage>
        <taxon>Bacteria</taxon>
        <taxon>Pseudomonadati</taxon>
        <taxon>Pseudomonadota</taxon>
        <taxon>Alphaproteobacteria</taxon>
        <taxon>Rhodobacterales</taxon>
        <taxon>Paracoccaceae</taxon>
        <taxon>Pseudoroseicyclus</taxon>
    </lineage>
</organism>
<dbReference type="InterPro" id="IPR016181">
    <property type="entry name" value="Acyl_CoA_acyltransferase"/>
</dbReference>
<keyword evidence="2" id="KW-0012">Acyltransferase</keyword>
<dbReference type="SUPFAM" id="SSF55729">
    <property type="entry name" value="Acyl-CoA N-acyltransferases (Nat)"/>
    <property type="match status" value="1"/>
</dbReference>
<dbReference type="EMBL" id="JAAGAB010000003">
    <property type="protein sequence ID" value="NDV01775.1"/>
    <property type="molecule type" value="Genomic_DNA"/>
</dbReference>
<feature type="domain" description="N-acetyltransferase" evidence="3">
    <location>
        <begin position="1"/>
        <end position="150"/>
    </location>
</feature>
<dbReference type="CDD" id="cd04301">
    <property type="entry name" value="NAT_SF"/>
    <property type="match status" value="1"/>
</dbReference>
<dbReference type="AlphaFoldDB" id="A0A6B2JV60"/>
<dbReference type="InterPro" id="IPR050832">
    <property type="entry name" value="Bact_Acetyltransf"/>
</dbReference>
<gene>
    <name evidence="4" type="ORF">GZA08_12445</name>
</gene>
<dbReference type="Gene3D" id="3.40.630.30">
    <property type="match status" value="1"/>
</dbReference>
<proteinExistence type="predicted"/>
<dbReference type="PROSITE" id="PS51186">
    <property type="entry name" value="GNAT"/>
    <property type="match status" value="1"/>
</dbReference>
<dbReference type="PANTHER" id="PTHR43877">
    <property type="entry name" value="AMINOALKYLPHOSPHONATE N-ACETYLTRANSFERASE-RELATED-RELATED"/>
    <property type="match status" value="1"/>
</dbReference>
<name>A0A6B2JV60_9RHOB</name>
<sequence>MTLRPATPEDLPALARLWQEGWHEAHAAHVPPEVLTFRAAPYFAERLRLMQAEGLLRMAGTAEAPLGFCAIEGEEIDQLYVSPAARGTGLASELLHDGEARLAATGVQEARLLCMAENTRAARFYGREGWRDAGTAPHELKKLGGTFTLPVTTFRKSL</sequence>
<evidence type="ECO:0000256" key="1">
    <source>
        <dbReference type="ARBA" id="ARBA00022679"/>
    </source>
</evidence>
<dbReference type="Proteomes" id="UP000474757">
    <property type="component" value="Unassembled WGS sequence"/>
</dbReference>
<evidence type="ECO:0000313" key="5">
    <source>
        <dbReference type="Proteomes" id="UP000474757"/>
    </source>
</evidence>
<dbReference type="PANTHER" id="PTHR43877:SF1">
    <property type="entry name" value="ACETYLTRANSFERASE"/>
    <property type="match status" value="1"/>
</dbReference>
<evidence type="ECO:0000313" key="4">
    <source>
        <dbReference type="EMBL" id="NDV01775.1"/>
    </source>
</evidence>
<protein>
    <submittedName>
        <fullName evidence="4">GNAT family N-acetyltransferase</fullName>
    </submittedName>
</protein>
<dbReference type="InterPro" id="IPR000182">
    <property type="entry name" value="GNAT_dom"/>
</dbReference>
<evidence type="ECO:0000256" key="2">
    <source>
        <dbReference type="ARBA" id="ARBA00023315"/>
    </source>
</evidence>
<dbReference type="Pfam" id="PF00583">
    <property type="entry name" value="Acetyltransf_1"/>
    <property type="match status" value="1"/>
</dbReference>
<keyword evidence="5" id="KW-1185">Reference proteome</keyword>
<keyword evidence="1 4" id="KW-0808">Transferase</keyword>